<dbReference type="AlphaFoldDB" id="A0ABD3W7F8"/>
<dbReference type="PANTHER" id="PTHR23055:SF192">
    <property type="entry name" value="EF-HAND DOMAIN-CONTAINING PROTEIN"/>
    <property type="match status" value="1"/>
</dbReference>
<name>A0ABD3W7F8_SINWO</name>
<dbReference type="InterPro" id="IPR002048">
    <property type="entry name" value="EF_hand_dom"/>
</dbReference>
<dbReference type="PRINTS" id="PR00450">
    <property type="entry name" value="RECOVERIN"/>
</dbReference>
<dbReference type="PROSITE" id="PS00018">
    <property type="entry name" value="EF_HAND_1"/>
    <property type="match status" value="3"/>
</dbReference>
<dbReference type="SMART" id="SM00054">
    <property type="entry name" value="EFh"/>
    <property type="match status" value="3"/>
</dbReference>
<feature type="domain" description="EF-hand" evidence="4">
    <location>
        <begin position="105"/>
        <end position="140"/>
    </location>
</feature>
<dbReference type="CDD" id="cd00051">
    <property type="entry name" value="EFh"/>
    <property type="match status" value="2"/>
</dbReference>
<keyword evidence="6" id="KW-1185">Reference proteome</keyword>
<sequence>MGVGLSRRASDLKGRYIHKLRQKVPNMGVDEILEWYREYKTLSRGKNLLTEVEFVELYQYLFPGLSWKLAKHIFRAFDTDRDGTLNFEEFLVGLSMTDLSRDEDSCRRRTRWIFQVYDIDNNGSISWDEIGEIINVAYNLTSKDSNRPKVNEFTKQLFQDMDTNRDNKVSFDEFLSATKRNEEIIKLLFKEMPTCTD</sequence>
<feature type="domain" description="EF-hand" evidence="4">
    <location>
        <begin position="65"/>
        <end position="100"/>
    </location>
</feature>
<dbReference type="InterPro" id="IPR011992">
    <property type="entry name" value="EF-hand-dom_pair"/>
</dbReference>
<evidence type="ECO:0000313" key="6">
    <source>
        <dbReference type="Proteomes" id="UP001634394"/>
    </source>
</evidence>
<evidence type="ECO:0000256" key="2">
    <source>
        <dbReference type="ARBA" id="ARBA00022737"/>
    </source>
</evidence>
<feature type="domain" description="EF-hand" evidence="4">
    <location>
        <begin position="149"/>
        <end position="184"/>
    </location>
</feature>
<dbReference type="PANTHER" id="PTHR23055">
    <property type="entry name" value="CALCIUM BINDING PROTEINS"/>
    <property type="match status" value="1"/>
</dbReference>
<dbReference type="Proteomes" id="UP001634394">
    <property type="component" value="Unassembled WGS sequence"/>
</dbReference>
<evidence type="ECO:0000256" key="3">
    <source>
        <dbReference type="ARBA" id="ARBA00022837"/>
    </source>
</evidence>
<dbReference type="GO" id="GO:0046872">
    <property type="term" value="F:metal ion binding"/>
    <property type="evidence" value="ECO:0007669"/>
    <property type="project" value="UniProtKB-KW"/>
</dbReference>
<dbReference type="Pfam" id="PF00036">
    <property type="entry name" value="EF-hand_1"/>
    <property type="match status" value="1"/>
</dbReference>
<dbReference type="InterPro" id="IPR018247">
    <property type="entry name" value="EF_Hand_1_Ca_BS"/>
</dbReference>
<gene>
    <name evidence="5" type="ORF">ACJMK2_042462</name>
</gene>
<proteinExistence type="predicted"/>
<keyword evidence="3" id="KW-0106">Calcium</keyword>
<dbReference type="InterPro" id="IPR028846">
    <property type="entry name" value="Recoverin"/>
</dbReference>
<reference evidence="5 6" key="1">
    <citation type="submission" date="2024-11" db="EMBL/GenBank/DDBJ databases">
        <title>Chromosome-level genome assembly of the freshwater bivalve Anodonta woodiana.</title>
        <authorList>
            <person name="Chen X."/>
        </authorList>
    </citation>
    <scope>NUCLEOTIDE SEQUENCE [LARGE SCALE GENOMIC DNA]</scope>
    <source>
        <strain evidence="5">MN2024</strain>
        <tissue evidence="5">Gills</tissue>
    </source>
</reference>
<evidence type="ECO:0000256" key="1">
    <source>
        <dbReference type="ARBA" id="ARBA00022723"/>
    </source>
</evidence>
<accession>A0ABD3W7F8</accession>
<evidence type="ECO:0000313" key="5">
    <source>
        <dbReference type="EMBL" id="KAL3869829.1"/>
    </source>
</evidence>
<dbReference type="PROSITE" id="PS50222">
    <property type="entry name" value="EF_HAND_2"/>
    <property type="match status" value="3"/>
</dbReference>
<protein>
    <recommendedName>
        <fullName evidence="4">EF-hand domain-containing protein</fullName>
    </recommendedName>
</protein>
<dbReference type="SUPFAM" id="SSF47473">
    <property type="entry name" value="EF-hand"/>
    <property type="match status" value="1"/>
</dbReference>
<keyword evidence="1" id="KW-0479">Metal-binding</keyword>
<comment type="caution">
    <text evidence="5">The sequence shown here is derived from an EMBL/GenBank/DDBJ whole genome shotgun (WGS) entry which is preliminary data.</text>
</comment>
<keyword evidence="2" id="KW-0677">Repeat</keyword>
<organism evidence="5 6">
    <name type="scientific">Sinanodonta woodiana</name>
    <name type="common">Chinese pond mussel</name>
    <name type="synonym">Anodonta woodiana</name>
    <dbReference type="NCBI Taxonomy" id="1069815"/>
    <lineage>
        <taxon>Eukaryota</taxon>
        <taxon>Metazoa</taxon>
        <taxon>Spiralia</taxon>
        <taxon>Lophotrochozoa</taxon>
        <taxon>Mollusca</taxon>
        <taxon>Bivalvia</taxon>
        <taxon>Autobranchia</taxon>
        <taxon>Heteroconchia</taxon>
        <taxon>Palaeoheterodonta</taxon>
        <taxon>Unionida</taxon>
        <taxon>Unionoidea</taxon>
        <taxon>Unionidae</taxon>
        <taxon>Unioninae</taxon>
        <taxon>Sinanodonta</taxon>
    </lineage>
</organism>
<dbReference type="Pfam" id="PF13499">
    <property type="entry name" value="EF-hand_7"/>
    <property type="match status" value="1"/>
</dbReference>
<dbReference type="EMBL" id="JBJQND010000008">
    <property type="protein sequence ID" value="KAL3869829.1"/>
    <property type="molecule type" value="Genomic_DNA"/>
</dbReference>
<dbReference type="Gene3D" id="1.10.238.10">
    <property type="entry name" value="EF-hand"/>
    <property type="match status" value="1"/>
</dbReference>
<evidence type="ECO:0000259" key="4">
    <source>
        <dbReference type="PROSITE" id="PS50222"/>
    </source>
</evidence>